<comment type="caution">
    <text evidence="5">The sequence shown here is derived from an EMBL/GenBank/DDBJ whole genome shotgun (WGS) entry which is preliminary data.</text>
</comment>
<protein>
    <recommendedName>
        <fullName evidence="4">Kinesin motor domain-containing protein</fullName>
    </recommendedName>
</protein>
<feature type="compositionally biased region" description="Polar residues" evidence="3">
    <location>
        <begin position="84"/>
        <end position="95"/>
    </location>
</feature>
<dbReference type="Gene3D" id="3.40.850.10">
    <property type="entry name" value="Kinesin motor domain"/>
    <property type="match status" value="1"/>
</dbReference>
<dbReference type="PANTHER" id="PTHR47972:SF39">
    <property type="entry name" value="KINESIN-LIKE PROTEIN KIN-14I"/>
    <property type="match status" value="1"/>
</dbReference>
<feature type="compositionally biased region" description="Polar residues" evidence="3">
    <location>
        <begin position="170"/>
        <end position="181"/>
    </location>
</feature>
<gene>
    <name evidence="5" type="ORF">PIB30_060254</name>
</gene>
<dbReference type="InterPro" id="IPR027417">
    <property type="entry name" value="P-loop_NTPase"/>
</dbReference>
<sequence length="272" mass="28622">MFVHISPEPDAVGETLSTLKFAERVATVELGAAKTNDGKANNSGGGGGGADVKDLKDQIASLKAALARKDAELESYEAGKMNKSHGSTPSLRSVGSTGGARKLPRDDSSNLDGQNQDESKVKRRSLDYTDMDEDNWVDDSSSNKTLMAMRRNDSLTSNDSLVAQWEADNKQYSPSSSPTSNDYDEIEMATNDSSEASEMNWQPQAAAKPTSAPSSGLKSKKPATTALKSTKPETRSPASSAPTPAARKPAAAAGSQVKKPAGTDVKKRVGGK</sequence>
<feature type="compositionally biased region" description="Low complexity" evidence="3">
    <location>
        <begin position="236"/>
        <end position="255"/>
    </location>
</feature>
<evidence type="ECO:0000256" key="3">
    <source>
        <dbReference type="SAM" id="MobiDB-lite"/>
    </source>
</evidence>
<evidence type="ECO:0000256" key="2">
    <source>
        <dbReference type="PROSITE-ProRule" id="PRU00283"/>
    </source>
</evidence>
<organism evidence="5 6">
    <name type="scientific">Stylosanthes scabra</name>
    <dbReference type="NCBI Taxonomy" id="79078"/>
    <lineage>
        <taxon>Eukaryota</taxon>
        <taxon>Viridiplantae</taxon>
        <taxon>Streptophyta</taxon>
        <taxon>Embryophyta</taxon>
        <taxon>Tracheophyta</taxon>
        <taxon>Spermatophyta</taxon>
        <taxon>Magnoliopsida</taxon>
        <taxon>eudicotyledons</taxon>
        <taxon>Gunneridae</taxon>
        <taxon>Pentapetalae</taxon>
        <taxon>rosids</taxon>
        <taxon>fabids</taxon>
        <taxon>Fabales</taxon>
        <taxon>Fabaceae</taxon>
        <taxon>Papilionoideae</taxon>
        <taxon>50 kb inversion clade</taxon>
        <taxon>dalbergioids sensu lato</taxon>
        <taxon>Dalbergieae</taxon>
        <taxon>Pterocarpus clade</taxon>
        <taxon>Stylosanthes</taxon>
    </lineage>
</organism>
<dbReference type="SUPFAM" id="SSF52540">
    <property type="entry name" value="P-loop containing nucleoside triphosphate hydrolases"/>
    <property type="match status" value="1"/>
</dbReference>
<evidence type="ECO:0000313" key="6">
    <source>
        <dbReference type="Proteomes" id="UP001341840"/>
    </source>
</evidence>
<keyword evidence="6" id="KW-1185">Reference proteome</keyword>
<dbReference type="PANTHER" id="PTHR47972">
    <property type="entry name" value="KINESIN-LIKE PROTEIN KLP-3"/>
    <property type="match status" value="1"/>
</dbReference>
<feature type="region of interest" description="Disordered" evidence="3">
    <location>
        <begin position="30"/>
        <end position="53"/>
    </location>
</feature>
<dbReference type="InterPro" id="IPR036961">
    <property type="entry name" value="Kinesin_motor_dom_sf"/>
</dbReference>
<proteinExistence type="inferred from homology"/>
<comment type="similarity">
    <text evidence="2">Belongs to the TRAFAC class myosin-kinesin ATPase superfamily. Kinesin family.</text>
</comment>
<dbReference type="Proteomes" id="UP001341840">
    <property type="component" value="Unassembled WGS sequence"/>
</dbReference>
<evidence type="ECO:0000313" key="5">
    <source>
        <dbReference type="EMBL" id="MED6112277.1"/>
    </source>
</evidence>
<dbReference type="PROSITE" id="PS50067">
    <property type="entry name" value="KINESIN_MOTOR_2"/>
    <property type="match status" value="1"/>
</dbReference>
<dbReference type="InterPro" id="IPR001752">
    <property type="entry name" value="Kinesin_motor_dom"/>
</dbReference>
<feature type="compositionally biased region" description="Basic and acidic residues" evidence="3">
    <location>
        <begin position="117"/>
        <end position="127"/>
    </location>
</feature>
<feature type="domain" description="Kinesin motor" evidence="4">
    <location>
        <begin position="1"/>
        <end position="28"/>
    </location>
</feature>
<name>A0ABU6QJX9_9FABA</name>
<evidence type="ECO:0000259" key="4">
    <source>
        <dbReference type="PROSITE" id="PS50067"/>
    </source>
</evidence>
<comment type="caution">
    <text evidence="2">Lacks conserved residue(s) required for the propagation of feature annotation.</text>
</comment>
<feature type="compositionally biased region" description="Polar residues" evidence="3">
    <location>
        <begin position="190"/>
        <end position="203"/>
    </location>
</feature>
<dbReference type="InterPro" id="IPR027640">
    <property type="entry name" value="Kinesin-like_fam"/>
</dbReference>
<evidence type="ECO:0000256" key="1">
    <source>
        <dbReference type="ARBA" id="ARBA00023175"/>
    </source>
</evidence>
<reference evidence="5 6" key="1">
    <citation type="journal article" date="2023" name="Plants (Basel)">
        <title>Bridging the Gap: Combining Genomics and Transcriptomics Approaches to Understand Stylosanthes scabra, an Orphan Legume from the Brazilian Caatinga.</title>
        <authorList>
            <person name="Ferreira-Neto J.R.C."/>
            <person name="da Silva M.D."/>
            <person name="Binneck E."/>
            <person name="de Melo N.F."/>
            <person name="da Silva R.H."/>
            <person name="de Melo A.L.T.M."/>
            <person name="Pandolfi V."/>
            <person name="Bustamante F.O."/>
            <person name="Brasileiro-Vidal A.C."/>
            <person name="Benko-Iseppon A.M."/>
        </authorList>
    </citation>
    <scope>NUCLEOTIDE SEQUENCE [LARGE SCALE GENOMIC DNA]</scope>
    <source>
        <tissue evidence="5">Leaves</tissue>
    </source>
</reference>
<accession>A0ABU6QJX9</accession>
<feature type="region of interest" description="Disordered" evidence="3">
    <location>
        <begin position="77"/>
        <end position="272"/>
    </location>
</feature>
<dbReference type="EMBL" id="JASCZI010000531">
    <property type="protein sequence ID" value="MED6112277.1"/>
    <property type="molecule type" value="Genomic_DNA"/>
</dbReference>
<keyword evidence="1" id="KW-0505">Motor protein</keyword>